<keyword evidence="4" id="KW-0677">Repeat</keyword>
<keyword evidence="5" id="KW-0408">Iron</keyword>
<dbReference type="Proteomes" id="UP000231267">
    <property type="component" value="Unassembled WGS sequence"/>
</dbReference>
<keyword evidence="8" id="KW-0670">Pyruvate</keyword>
<dbReference type="EMBL" id="PFGP01000093">
    <property type="protein sequence ID" value="PIW66343.1"/>
    <property type="molecule type" value="Genomic_DNA"/>
</dbReference>
<keyword evidence="2" id="KW-0004">4Fe-4S</keyword>
<dbReference type="SUPFAM" id="SSF54862">
    <property type="entry name" value="4Fe-4S ferredoxins"/>
    <property type="match status" value="1"/>
</dbReference>
<dbReference type="GO" id="GO:0046872">
    <property type="term" value="F:metal ion binding"/>
    <property type="evidence" value="ECO:0007669"/>
    <property type="project" value="UniProtKB-KW"/>
</dbReference>
<keyword evidence="6" id="KW-0411">Iron-sulfur</keyword>
<organism evidence="8 9">
    <name type="scientific">Candidatus Taenaricola geysiri</name>
    <dbReference type="NCBI Taxonomy" id="1974752"/>
    <lineage>
        <taxon>Bacteria</taxon>
        <taxon>Pseudomonadati</taxon>
        <taxon>Candidatus Omnitrophota</taxon>
        <taxon>Candidatus Taenaricola</taxon>
    </lineage>
</organism>
<evidence type="ECO:0000259" key="7">
    <source>
        <dbReference type="PROSITE" id="PS51379"/>
    </source>
</evidence>
<evidence type="ECO:0000256" key="6">
    <source>
        <dbReference type="ARBA" id="ARBA00023014"/>
    </source>
</evidence>
<dbReference type="PROSITE" id="PS00198">
    <property type="entry name" value="4FE4S_FER_1"/>
    <property type="match status" value="1"/>
</dbReference>
<evidence type="ECO:0000256" key="4">
    <source>
        <dbReference type="ARBA" id="ARBA00022737"/>
    </source>
</evidence>
<evidence type="ECO:0000256" key="1">
    <source>
        <dbReference type="ARBA" id="ARBA00001966"/>
    </source>
</evidence>
<dbReference type="InterPro" id="IPR017900">
    <property type="entry name" value="4Fe4S_Fe_S_CS"/>
</dbReference>
<dbReference type="PANTHER" id="PTHR43724:SF1">
    <property type="entry name" value="PYRUVATE SYNTHASE SUBUNIT PORD"/>
    <property type="match status" value="1"/>
</dbReference>
<dbReference type="NCBIfam" id="TIGR02179">
    <property type="entry name" value="PorD_KorD"/>
    <property type="match status" value="1"/>
</dbReference>
<dbReference type="PANTHER" id="PTHR43724">
    <property type="entry name" value="PYRUVATE SYNTHASE SUBUNIT PORD"/>
    <property type="match status" value="1"/>
</dbReference>
<gene>
    <name evidence="8" type="ORF">COW11_03975</name>
</gene>
<dbReference type="Pfam" id="PF00037">
    <property type="entry name" value="Fer4"/>
    <property type="match status" value="2"/>
</dbReference>
<comment type="cofactor">
    <cofactor evidence="1">
        <name>[4Fe-4S] cluster</name>
        <dbReference type="ChEBI" id="CHEBI:49883"/>
    </cofactor>
</comment>
<feature type="domain" description="4Fe-4S ferredoxin-type" evidence="7">
    <location>
        <begin position="19"/>
        <end position="48"/>
    </location>
</feature>
<dbReference type="GO" id="GO:0051539">
    <property type="term" value="F:4 iron, 4 sulfur cluster binding"/>
    <property type="evidence" value="ECO:0007669"/>
    <property type="project" value="UniProtKB-KW"/>
</dbReference>
<dbReference type="GO" id="GO:0016625">
    <property type="term" value="F:oxidoreductase activity, acting on the aldehyde or oxo group of donors, iron-sulfur protein as acceptor"/>
    <property type="evidence" value="ECO:0007669"/>
    <property type="project" value="InterPro"/>
</dbReference>
<dbReference type="PROSITE" id="PS51379">
    <property type="entry name" value="4FE4S_FER_2"/>
    <property type="match status" value="2"/>
</dbReference>
<dbReference type="AlphaFoldDB" id="A0A2J0LL50"/>
<comment type="caution">
    <text evidence="8">The sequence shown here is derived from an EMBL/GenBank/DDBJ whole genome shotgun (WGS) entry which is preliminary data.</text>
</comment>
<reference evidence="8 9" key="1">
    <citation type="submission" date="2017-09" db="EMBL/GenBank/DDBJ databases">
        <title>Depth-based differentiation of microbial function through sediment-hosted aquifers and enrichment of novel symbionts in the deep terrestrial subsurface.</title>
        <authorList>
            <person name="Probst A.J."/>
            <person name="Ladd B."/>
            <person name="Jarett J.K."/>
            <person name="Geller-Mcgrath D.E."/>
            <person name="Sieber C.M."/>
            <person name="Emerson J.B."/>
            <person name="Anantharaman K."/>
            <person name="Thomas B.C."/>
            <person name="Malmstrom R."/>
            <person name="Stieglmeier M."/>
            <person name="Klingl A."/>
            <person name="Woyke T."/>
            <person name="Ryan C.M."/>
            <person name="Banfield J.F."/>
        </authorList>
    </citation>
    <scope>NUCLEOTIDE SEQUENCE [LARGE SCALE GENOMIC DNA]</scope>
    <source>
        <strain evidence="8">CG12_big_fil_rev_8_21_14_0_65_43_15</strain>
    </source>
</reference>
<evidence type="ECO:0000313" key="9">
    <source>
        <dbReference type="Proteomes" id="UP000231267"/>
    </source>
</evidence>
<proteinExistence type="predicted"/>
<feature type="domain" description="4Fe-4S ferredoxin-type" evidence="7">
    <location>
        <begin position="49"/>
        <end position="76"/>
    </location>
</feature>
<evidence type="ECO:0000256" key="2">
    <source>
        <dbReference type="ARBA" id="ARBA00022485"/>
    </source>
</evidence>
<sequence>MSVSSVPTSVNKTGGWRVLTPVIDYDKCISCMICWKFCPEICITAEDKPKIILEYCKGCGICAFECPKKAIKMIEAKG</sequence>
<evidence type="ECO:0000256" key="3">
    <source>
        <dbReference type="ARBA" id="ARBA00022723"/>
    </source>
</evidence>
<dbReference type="InterPro" id="IPR011898">
    <property type="entry name" value="PorD_KorD"/>
</dbReference>
<evidence type="ECO:0000256" key="5">
    <source>
        <dbReference type="ARBA" id="ARBA00023004"/>
    </source>
</evidence>
<name>A0A2J0LL50_9BACT</name>
<dbReference type="InterPro" id="IPR017896">
    <property type="entry name" value="4Fe4S_Fe-S-bd"/>
</dbReference>
<evidence type="ECO:0000313" key="8">
    <source>
        <dbReference type="EMBL" id="PIW66343.1"/>
    </source>
</evidence>
<protein>
    <submittedName>
        <fullName evidence="8">Pyruvate synthase</fullName>
    </submittedName>
</protein>
<keyword evidence="3" id="KW-0479">Metal-binding</keyword>
<accession>A0A2J0LL50</accession>
<dbReference type="Gene3D" id="3.30.70.20">
    <property type="match status" value="2"/>
</dbReference>